<gene>
    <name evidence="3" type="ORF">BUALT_Bualt18G0024400</name>
</gene>
<reference evidence="3" key="1">
    <citation type="submission" date="2019-10" db="EMBL/GenBank/DDBJ databases">
        <authorList>
            <person name="Zhang R."/>
            <person name="Pan Y."/>
            <person name="Wang J."/>
            <person name="Ma R."/>
            <person name="Yu S."/>
        </authorList>
    </citation>
    <scope>NUCLEOTIDE SEQUENCE</scope>
    <source>
        <strain evidence="3">LA-IB0</strain>
        <tissue evidence="3">Leaf</tissue>
    </source>
</reference>
<name>A0AAV6W8B1_9LAMI</name>
<dbReference type="InterPro" id="IPR005162">
    <property type="entry name" value="Retrotrans_gag_dom"/>
</dbReference>
<dbReference type="AlphaFoldDB" id="A0AAV6W8B1"/>
<accession>A0AAV6W8B1</accession>
<dbReference type="FunFam" id="3.30.70.270:FF:000020">
    <property type="entry name" value="Transposon Tf2-6 polyprotein-like Protein"/>
    <property type="match status" value="1"/>
</dbReference>
<evidence type="ECO:0000256" key="1">
    <source>
        <dbReference type="SAM" id="MobiDB-lite"/>
    </source>
</evidence>
<feature type="region of interest" description="Disordered" evidence="1">
    <location>
        <begin position="28"/>
        <end position="47"/>
    </location>
</feature>
<evidence type="ECO:0000313" key="4">
    <source>
        <dbReference type="Proteomes" id="UP000826271"/>
    </source>
</evidence>
<dbReference type="Gene3D" id="3.30.70.270">
    <property type="match status" value="2"/>
</dbReference>
<proteinExistence type="predicted"/>
<dbReference type="InterPro" id="IPR043128">
    <property type="entry name" value="Rev_trsase/Diguanyl_cyclase"/>
</dbReference>
<dbReference type="PANTHER" id="PTHR33064">
    <property type="entry name" value="POL PROTEIN"/>
    <property type="match status" value="1"/>
</dbReference>
<sequence>MQSSMDQRHETMDATIVDLQNQISSILSSSSVHTPPPPPSFAYPPNTQHLHHTAAPSHLFSVPSFKPPKLDMQPFDGTNPLDWIFQADQYFTYYHIPPDQHMDIIPFYMKGAALSWYKWMYHNRKLSSWEALELRFGPSTFDNHQVSLFKLRQVSSVTEYQAEFERLYWSSHLFHVSQALQLLLGNSFYAKFLRCHFGVPSVDYLGHVISGNGVAADPSKLQAIRDWPAPHNLTTLRGFLGLTGYYCRFVRHYATIASPLIDLLESTTFTWTTSAATAFLALKEAMISLPATGLEINTQAYSINEAEEVSRPKRTTKRLRWLKEFH</sequence>
<dbReference type="EMBL" id="WHWC01000018">
    <property type="protein sequence ID" value="KAG8364687.1"/>
    <property type="molecule type" value="Genomic_DNA"/>
</dbReference>
<dbReference type="Pfam" id="PF03732">
    <property type="entry name" value="Retrotrans_gag"/>
    <property type="match status" value="1"/>
</dbReference>
<dbReference type="InterPro" id="IPR043502">
    <property type="entry name" value="DNA/RNA_pol_sf"/>
</dbReference>
<organism evidence="3 4">
    <name type="scientific">Buddleja alternifolia</name>
    <dbReference type="NCBI Taxonomy" id="168488"/>
    <lineage>
        <taxon>Eukaryota</taxon>
        <taxon>Viridiplantae</taxon>
        <taxon>Streptophyta</taxon>
        <taxon>Embryophyta</taxon>
        <taxon>Tracheophyta</taxon>
        <taxon>Spermatophyta</taxon>
        <taxon>Magnoliopsida</taxon>
        <taxon>eudicotyledons</taxon>
        <taxon>Gunneridae</taxon>
        <taxon>Pentapetalae</taxon>
        <taxon>asterids</taxon>
        <taxon>lamiids</taxon>
        <taxon>Lamiales</taxon>
        <taxon>Scrophulariaceae</taxon>
        <taxon>Buddlejeae</taxon>
        <taxon>Buddleja</taxon>
    </lineage>
</organism>
<keyword evidence="4" id="KW-1185">Reference proteome</keyword>
<feature type="domain" description="Retrotransposon gag" evidence="2">
    <location>
        <begin position="104"/>
        <end position="168"/>
    </location>
</feature>
<dbReference type="SUPFAM" id="SSF56672">
    <property type="entry name" value="DNA/RNA polymerases"/>
    <property type="match status" value="1"/>
</dbReference>
<dbReference type="InterPro" id="IPR051320">
    <property type="entry name" value="Viral_Replic_Matur_Polypro"/>
</dbReference>
<evidence type="ECO:0000313" key="3">
    <source>
        <dbReference type="EMBL" id="KAG8364687.1"/>
    </source>
</evidence>
<dbReference type="PANTHER" id="PTHR33064:SF37">
    <property type="entry name" value="RIBONUCLEASE H"/>
    <property type="match status" value="1"/>
</dbReference>
<comment type="caution">
    <text evidence="3">The sequence shown here is derived from an EMBL/GenBank/DDBJ whole genome shotgun (WGS) entry which is preliminary data.</text>
</comment>
<evidence type="ECO:0000259" key="2">
    <source>
        <dbReference type="Pfam" id="PF03732"/>
    </source>
</evidence>
<dbReference type="Proteomes" id="UP000826271">
    <property type="component" value="Unassembled WGS sequence"/>
</dbReference>
<protein>
    <recommendedName>
        <fullName evidence="2">Retrotransposon gag domain-containing protein</fullName>
    </recommendedName>
</protein>